<protein>
    <submittedName>
        <fullName evidence="2 3">Glycerophosphoryl diester phosphodiesterase</fullName>
        <ecNumber evidence="2">3.1.4.46</ecNumber>
    </submittedName>
</protein>
<reference evidence="3 5" key="3">
    <citation type="submission" date="2016-10" db="EMBL/GenBank/DDBJ databases">
        <authorList>
            <person name="Varghese N."/>
            <person name="Submissions S."/>
        </authorList>
    </citation>
    <scope>NUCLEOTIDE SEQUENCE [LARGE SCALE GENOMIC DNA]</scope>
    <source>
        <strain evidence="3 5">ATCC 33218</strain>
    </source>
</reference>
<reference evidence="4" key="2">
    <citation type="submission" date="2014-09" db="EMBL/GenBank/DDBJ databases">
        <authorList>
            <person name="Gomez-Valero L."/>
        </authorList>
    </citation>
    <scope>NUCLEOTIDE SEQUENCE [LARGE SCALE GENOMIC DNA]</scope>
    <source>
        <strain evidence="4">ATCC33218</strain>
    </source>
</reference>
<dbReference type="STRING" id="451.B6N58_14450"/>
<keyword evidence="5" id="KW-1185">Reference proteome</keyword>
<dbReference type="InterPro" id="IPR017946">
    <property type="entry name" value="PLC-like_Pdiesterase_TIM-brl"/>
</dbReference>
<dbReference type="PANTHER" id="PTHR46211:SF14">
    <property type="entry name" value="GLYCEROPHOSPHODIESTER PHOSPHODIESTERASE"/>
    <property type="match status" value="1"/>
</dbReference>
<dbReference type="KEGG" id="tmc:LMI_3141"/>
<accession>A0A098GIQ6</accession>
<dbReference type="AlphaFoldDB" id="A0A098GIQ6"/>
<dbReference type="SUPFAM" id="SSF51695">
    <property type="entry name" value="PLC-like phosphodiesterases"/>
    <property type="match status" value="1"/>
</dbReference>
<dbReference type="GO" id="GO:0008889">
    <property type="term" value="F:glycerophosphodiester phosphodiesterase activity"/>
    <property type="evidence" value="ECO:0007669"/>
    <property type="project" value="UniProtKB-EC"/>
</dbReference>
<name>A0A098GIQ6_LEGMI</name>
<dbReference type="Proteomes" id="UP000182998">
    <property type="component" value="Unassembled WGS sequence"/>
</dbReference>
<dbReference type="EC" id="3.1.4.46" evidence="2"/>
<organism evidence="2 4">
    <name type="scientific">Legionella micdadei</name>
    <name type="common">Tatlockia micdadei</name>
    <dbReference type="NCBI Taxonomy" id="451"/>
    <lineage>
        <taxon>Bacteria</taxon>
        <taxon>Pseudomonadati</taxon>
        <taxon>Pseudomonadota</taxon>
        <taxon>Gammaproteobacteria</taxon>
        <taxon>Legionellales</taxon>
        <taxon>Legionellaceae</taxon>
        <taxon>Legionella</taxon>
    </lineage>
</organism>
<evidence type="ECO:0000313" key="5">
    <source>
        <dbReference type="Proteomes" id="UP000182998"/>
    </source>
</evidence>
<evidence type="ECO:0000313" key="3">
    <source>
        <dbReference type="EMBL" id="SCY02199.1"/>
    </source>
</evidence>
<dbReference type="PATRIC" id="fig|451.8.peg.939"/>
<sequence length="261" mass="29670">MLIIRFLEKTVDYAFAFLPRKIPKSLPLSNPRLIAHRGAHNKKKGIIENTDTAFAEALALGCWGIEFDLHATADGVLVVNHDPTLKRLWGKNVAIRELSFKQLRELVPEVPSFAEVVERYGKRLHLFIELKAPFNAEASLYHDLRTLTPCVDYHLLTLKEPVFASMTLFSSEVMLLVAVHNNVSQFASLCLQKQYGGVLGHYLLFDDNQLEKLKSAKKKVGVGMVDSKFSLYRELNRGLKWVFTNNAAPMVQYLKELQESR</sequence>
<reference evidence="2" key="1">
    <citation type="submission" date="2014-09" db="EMBL/GenBank/DDBJ databases">
        <authorList>
            <person name="GOMEZ-VALERO Laura"/>
        </authorList>
    </citation>
    <scope>NUCLEOTIDE SEQUENCE</scope>
    <source>
        <strain evidence="2">ATCC33218</strain>
    </source>
</reference>
<dbReference type="RefSeq" id="WP_045100431.1">
    <property type="nucleotide sequence ID" value="NZ_CP020614.1"/>
</dbReference>
<dbReference type="EMBL" id="LN614830">
    <property type="protein sequence ID" value="CEG62364.1"/>
    <property type="molecule type" value="Genomic_DNA"/>
</dbReference>
<proteinExistence type="predicted"/>
<evidence type="ECO:0000259" key="1">
    <source>
        <dbReference type="PROSITE" id="PS51704"/>
    </source>
</evidence>
<dbReference type="InterPro" id="IPR030395">
    <property type="entry name" value="GP_PDE_dom"/>
</dbReference>
<dbReference type="PANTHER" id="PTHR46211">
    <property type="entry name" value="GLYCEROPHOSPHORYL DIESTER PHOSPHODIESTERASE"/>
    <property type="match status" value="1"/>
</dbReference>
<dbReference type="GO" id="GO:0006629">
    <property type="term" value="P:lipid metabolic process"/>
    <property type="evidence" value="ECO:0007669"/>
    <property type="project" value="InterPro"/>
</dbReference>
<dbReference type="PROSITE" id="PS51704">
    <property type="entry name" value="GP_PDE"/>
    <property type="match status" value="1"/>
</dbReference>
<dbReference type="OrthoDB" id="9795622at2"/>
<evidence type="ECO:0000313" key="4">
    <source>
        <dbReference type="Proteomes" id="UP000032414"/>
    </source>
</evidence>
<evidence type="ECO:0000313" key="2">
    <source>
        <dbReference type="EMBL" id="CEG62364.1"/>
    </source>
</evidence>
<keyword evidence="2" id="KW-0378">Hydrolase</keyword>
<feature type="domain" description="GP-PDE" evidence="1">
    <location>
        <begin position="31"/>
        <end position="254"/>
    </location>
</feature>
<dbReference type="EMBL" id="FMVN01000003">
    <property type="protein sequence ID" value="SCY02199.1"/>
    <property type="molecule type" value="Genomic_DNA"/>
</dbReference>
<dbReference type="HOGENOM" id="CLU_1060885_0_0_6"/>
<dbReference type="Proteomes" id="UP000032414">
    <property type="component" value="Chromosome I"/>
</dbReference>
<dbReference type="Gene3D" id="3.20.20.190">
    <property type="entry name" value="Phosphatidylinositol (PI) phosphodiesterase"/>
    <property type="match status" value="1"/>
</dbReference>
<dbReference type="Pfam" id="PF03009">
    <property type="entry name" value="GDPD"/>
    <property type="match status" value="1"/>
</dbReference>
<gene>
    <name evidence="2" type="ORF">LMI_3141</name>
    <name evidence="3" type="ORF">SAMN02982997_00632</name>
</gene>